<evidence type="ECO:0000256" key="1">
    <source>
        <dbReference type="PIRNR" id="PIRNR028944"/>
    </source>
</evidence>
<keyword evidence="1" id="KW-0443">Lipid metabolism</keyword>
<comment type="function">
    <text evidence="1">Non-lysosomal glucosylceramidase that catalyzes the hydrolysis of glucosylceramide (GlcCer) to free glucose and ceramide.</text>
</comment>
<comment type="similarity">
    <text evidence="1">Belongs to the non-lysosomal glucosylceramidase family.</text>
</comment>
<dbReference type="GO" id="GO:0004348">
    <property type="term" value="F:glucosylceramidase activity"/>
    <property type="evidence" value="ECO:0007669"/>
    <property type="project" value="UniProtKB-EC"/>
</dbReference>
<dbReference type="InterPro" id="IPR008928">
    <property type="entry name" value="6-hairpin_glycosidase_sf"/>
</dbReference>
<keyword evidence="1" id="KW-0472">Membrane</keyword>
<dbReference type="InterPro" id="IPR012341">
    <property type="entry name" value="6hp_glycosidase-like_sf"/>
</dbReference>
<dbReference type="AlphaFoldDB" id="A0AAW1CHC6"/>
<proteinExistence type="inferred from homology"/>
<dbReference type="Pfam" id="PF04685">
    <property type="entry name" value="DUF608"/>
    <property type="match status" value="1"/>
</dbReference>
<accession>A0AAW1CHC6</accession>
<dbReference type="SUPFAM" id="SSF48208">
    <property type="entry name" value="Six-hairpin glycosidases"/>
    <property type="match status" value="1"/>
</dbReference>
<reference evidence="4 5" key="1">
    <citation type="submission" date="2022-12" db="EMBL/GenBank/DDBJ databases">
        <title>Chromosome-level genome assembly of true bugs.</title>
        <authorList>
            <person name="Ma L."/>
            <person name="Li H."/>
        </authorList>
    </citation>
    <scope>NUCLEOTIDE SEQUENCE [LARGE SCALE GENOMIC DNA]</scope>
    <source>
        <strain evidence="4">Lab_2022b</strain>
    </source>
</reference>
<keyword evidence="1" id="KW-0326">Glycosidase</keyword>
<dbReference type="GO" id="GO:0006680">
    <property type="term" value="P:glucosylceramide catabolic process"/>
    <property type="evidence" value="ECO:0007669"/>
    <property type="project" value="InterPro"/>
</dbReference>
<dbReference type="EC" id="3.2.1.45" evidence="1"/>
<organism evidence="4 5">
    <name type="scientific">Rhynocoris fuscipes</name>
    <dbReference type="NCBI Taxonomy" id="488301"/>
    <lineage>
        <taxon>Eukaryota</taxon>
        <taxon>Metazoa</taxon>
        <taxon>Ecdysozoa</taxon>
        <taxon>Arthropoda</taxon>
        <taxon>Hexapoda</taxon>
        <taxon>Insecta</taxon>
        <taxon>Pterygota</taxon>
        <taxon>Neoptera</taxon>
        <taxon>Paraneoptera</taxon>
        <taxon>Hemiptera</taxon>
        <taxon>Heteroptera</taxon>
        <taxon>Panheteroptera</taxon>
        <taxon>Cimicomorpha</taxon>
        <taxon>Reduviidae</taxon>
        <taxon>Harpactorinae</taxon>
        <taxon>Harpactorini</taxon>
        <taxon>Rhynocoris</taxon>
    </lineage>
</organism>
<keyword evidence="5" id="KW-1185">Reference proteome</keyword>
<evidence type="ECO:0000313" key="4">
    <source>
        <dbReference type="EMBL" id="KAK9498238.1"/>
    </source>
</evidence>
<evidence type="ECO:0000313" key="5">
    <source>
        <dbReference type="Proteomes" id="UP001461498"/>
    </source>
</evidence>
<feature type="domain" description="Glycosyl-hydrolase family 116 catalytic region" evidence="2">
    <location>
        <begin position="431"/>
        <end position="796"/>
    </location>
</feature>
<dbReference type="EMBL" id="JAPXFL010000013">
    <property type="protein sequence ID" value="KAK9498238.1"/>
    <property type="molecule type" value="Genomic_DNA"/>
</dbReference>
<dbReference type="Pfam" id="PF12215">
    <property type="entry name" value="Glyco_hydr_116N"/>
    <property type="match status" value="1"/>
</dbReference>
<evidence type="ECO:0000259" key="2">
    <source>
        <dbReference type="Pfam" id="PF04685"/>
    </source>
</evidence>
<dbReference type="PANTHER" id="PTHR12654">
    <property type="entry name" value="BILE ACID BETA-GLUCOSIDASE-RELATED"/>
    <property type="match status" value="1"/>
</dbReference>
<dbReference type="PANTHER" id="PTHR12654:SF0">
    <property type="entry name" value="NON-LYSOSOMAL GLUCOSYLCERAMIDASE"/>
    <property type="match status" value="1"/>
</dbReference>
<dbReference type="InterPro" id="IPR006775">
    <property type="entry name" value="GH116_catalytic"/>
</dbReference>
<dbReference type="GO" id="GO:0016020">
    <property type="term" value="C:membrane"/>
    <property type="evidence" value="ECO:0007669"/>
    <property type="project" value="InterPro"/>
</dbReference>
<comment type="caution">
    <text evidence="4">The sequence shown here is derived from an EMBL/GenBank/DDBJ whole genome shotgun (WGS) entry which is preliminary data.</text>
</comment>
<dbReference type="Gene3D" id="1.50.10.10">
    <property type="match status" value="1"/>
</dbReference>
<comment type="catalytic activity">
    <reaction evidence="1">
        <text>a beta-D-glucosyl-(1&lt;-&gt;1')-N-acylsphing-4-enine + H2O = an N-acylsphing-4-enine + D-glucose</text>
        <dbReference type="Rhea" id="RHEA:13269"/>
        <dbReference type="ChEBI" id="CHEBI:4167"/>
        <dbReference type="ChEBI" id="CHEBI:15377"/>
        <dbReference type="ChEBI" id="CHEBI:22801"/>
        <dbReference type="ChEBI" id="CHEBI:52639"/>
        <dbReference type="EC" id="3.2.1.45"/>
    </reaction>
</comment>
<dbReference type="InterPro" id="IPR014551">
    <property type="entry name" value="B_Glucosidase_GBA2-typ"/>
</dbReference>
<dbReference type="GO" id="GO:0008422">
    <property type="term" value="F:beta-glucosidase activity"/>
    <property type="evidence" value="ECO:0007669"/>
    <property type="project" value="TreeGrafter"/>
</dbReference>
<gene>
    <name evidence="4" type="ORF">O3M35_004097</name>
</gene>
<dbReference type="Proteomes" id="UP001461498">
    <property type="component" value="Unassembled WGS sequence"/>
</dbReference>
<feature type="domain" description="Glycosyl-hydrolase family 116 N-terminal" evidence="3">
    <location>
        <begin position="73"/>
        <end position="372"/>
    </location>
</feature>
<keyword evidence="1" id="KW-0378">Hydrolase</keyword>
<name>A0AAW1CHC6_9HEMI</name>
<sequence length="808" mass="93147">MSFSDIPKYGWRVKFDYLFPEIRSQKLSATWRQILHMIPLFLRYLVYWAKKRLSGNKPVMDFLEVAKNYGRSGIPIGGIGGGCIGRGFRGEFFNTRMLPGQYYPSEDRIIYFILTVQNINNITIYQSVLTGQRTNQRKMSSWEWNIPPNYAEYTALYPRSWTEYNIPEIKLSLICRQINPIIPHNYKDSCIPGGVFEWIIKNYSENDLNISITFTMSSIGNRSVKPTSELFQRSDKTNTISGIMIHESNTAGKYTFALAALKKDNINITRCSYFNPNGNGSEIWETLRKNGELNLENIFIRDKELGVAVCCKSLVKCSTDSHFTYSLTWDMPIIKFPCSERSMKRYYTKFFGDSGNVAPDLSFYSLINYPIWEESINKWQKDILEADTPEWYKSALFNELYYVSYGGTIWLLLDDKEIAKLPSDDPRIEYGRFGYLEGVEYKMYNTYDVHFYASVCLAMLWPKLEISLQYDFRDTIDYEDTSKIWYLANGKIGYRKTKDTVPHDLGDSCENPYGLINSYPIHDVSNWKDLNLKFVLQIYRDYIVSDAGLKFIQDMFNEVTTVMRYALQWDIDDDGMIENSGEADQTYDCWVMCGTSAYCGSLWLAALIVFTEMASILKEDEILKEFKPILLKAAAAFDKKLWNGKYYNFDSSNGSHSNSIMADQLCGLWYLNCCNIMVDEKIFPKERVKQALSTVYSFNVKSYYNGSQGAVNGMKPDYTIDDTSVQSEEVWTGVTYALASLLYYQGMTSEAFTTAEGIYKTVYDRSGLGFATPEALHGLNSFRSLSYMRPLSIWSIQLAIQNSKNNIK</sequence>
<dbReference type="InterPro" id="IPR024462">
    <property type="entry name" value="GH116_N"/>
</dbReference>
<dbReference type="GO" id="GO:0005975">
    <property type="term" value="P:carbohydrate metabolic process"/>
    <property type="evidence" value="ECO:0007669"/>
    <property type="project" value="InterPro"/>
</dbReference>
<dbReference type="PIRSF" id="PIRSF028944">
    <property type="entry name" value="Beta_gluc_GBA2"/>
    <property type="match status" value="1"/>
</dbReference>
<dbReference type="InterPro" id="IPR052566">
    <property type="entry name" value="Non-lysos_glucosylceramidase"/>
</dbReference>
<evidence type="ECO:0000259" key="3">
    <source>
        <dbReference type="Pfam" id="PF12215"/>
    </source>
</evidence>
<protein>
    <recommendedName>
        <fullName evidence="1">Non-lysosomal glucosylceramidase</fullName>
        <shortName evidence="1">NLGase</shortName>
        <ecNumber evidence="1">3.2.1.45</ecNumber>
    </recommendedName>
</protein>